<name>A0A835I5T0_9MAGN</name>
<proteinExistence type="predicted"/>
<comment type="caution">
    <text evidence="2">The sequence shown here is derived from an EMBL/GenBank/DDBJ whole genome shotgun (WGS) entry which is preliminary data.</text>
</comment>
<dbReference type="InterPro" id="IPR020471">
    <property type="entry name" value="AKR"/>
</dbReference>
<organism evidence="2 3">
    <name type="scientific">Coptis chinensis</name>
    <dbReference type="NCBI Taxonomy" id="261450"/>
    <lineage>
        <taxon>Eukaryota</taxon>
        <taxon>Viridiplantae</taxon>
        <taxon>Streptophyta</taxon>
        <taxon>Embryophyta</taxon>
        <taxon>Tracheophyta</taxon>
        <taxon>Spermatophyta</taxon>
        <taxon>Magnoliopsida</taxon>
        <taxon>Ranunculales</taxon>
        <taxon>Ranunculaceae</taxon>
        <taxon>Coptidoideae</taxon>
        <taxon>Coptis</taxon>
    </lineage>
</organism>
<dbReference type="GO" id="GO:0016491">
    <property type="term" value="F:oxidoreductase activity"/>
    <property type="evidence" value="ECO:0007669"/>
    <property type="project" value="InterPro"/>
</dbReference>
<dbReference type="Proteomes" id="UP000631114">
    <property type="component" value="Unassembled WGS sequence"/>
</dbReference>
<protein>
    <recommendedName>
        <fullName evidence="1">NADP-dependent oxidoreductase domain-containing protein</fullName>
    </recommendedName>
</protein>
<evidence type="ECO:0000313" key="2">
    <source>
        <dbReference type="EMBL" id="KAF9611211.1"/>
    </source>
</evidence>
<dbReference type="Gene3D" id="3.20.20.100">
    <property type="entry name" value="NADP-dependent oxidoreductase domain"/>
    <property type="match status" value="2"/>
</dbReference>
<evidence type="ECO:0000259" key="1">
    <source>
        <dbReference type="Pfam" id="PF00248"/>
    </source>
</evidence>
<evidence type="ECO:0000313" key="3">
    <source>
        <dbReference type="Proteomes" id="UP000631114"/>
    </source>
</evidence>
<sequence length="216" mass="23762">MRIQTSAREMANVPDVILNSDHRMPLVGFGTLAYPITASDSIKSAILHGINAGYRHFDMASLYQTEQALGEAIKEALELGLHAMEECQVLGLTKSIGANNFSSKKLEHILSVSTIPPAVNQVEISPVWQQNKLREFCQAKGIIVAANSPLGAKDTSWGTNRVMDSEVLSEIAKAKGKTHAQIYLRWAYEQGVCVVVKSFNEERIACLWHGLTSLIR</sequence>
<dbReference type="PANTHER" id="PTHR11732">
    <property type="entry name" value="ALDO/KETO REDUCTASE"/>
    <property type="match status" value="1"/>
</dbReference>
<dbReference type="InterPro" id="IPR023210">
    <property type="entry name" value="NADP_OxRdtase_dom"/>
</dbReference>
<accession>A0A835I5T0</accession>
<dbReference type="Pfam" id="PF00248">
    <property type="entry name" value="Aldo_ket_red"/>
    <property type="match status" value="1"/>
</dbReference>
<gene>
    <name evidence="2" type="ORF">IFM89_027761</name>
</gene>
<dbReference type="SUPFAM" id="SSF51430">
    <property type="entry name" value="NAD(P)-linked oxidoreductase"/>
    <property type="match status" value="1"/>
</dbReference>
<dbReference type="AlphaFoldDB" id="A0A835I5T0"/>
<dbReference type="EMBL" id="JADFTS010000004">
    <property type="protein sequence ID" value="KAF9611211.1"/>
    <property type="molecule type" value="Genomic_DNA"/>
</dbReference>
<keyword evidence="3" id="KW-1185">Reference proteome</keyword>
<feature type="domain" description="NADP-dependent oxidoreductase" evidence="1">
    <location>
        <begin position="80"/>
        <end position="204"/>
    </location>
</feature>
<dbReference type="InterPro" id="IPR036812">
    <property type="entry name" value="NAD(P)_OxRdtase_dom_sf"/>
</dbReference>
<dbReference type="OrthoDB" id="416253at2759"/>
<reference evidence="2 3" key="1">
    <citation type="submission" date="2020-10" db="EMBL/GenBank/DDBJ databases">
        <title>The Coptis chinensis genome and diversification of protoberbering-type alkaloids.</title>
        <authorList>
            <person name="Wang B."/>
            <person name="Shu S."/>
            <person name="Song C."/>
            <person name="Liu Y."/>
        </authorList>
    </citation>
    <scope>NUCLEOTIDE SEQUENCE [LARGE SCALE GENOMIC DNA]</scope>
    <source>
        <strain evidence="2">HL-2020</strain>
        <tissue evidence="2">Leaf</tissue>
    </source>
</reference>